<dbReference type="InterPro" id="IPR056792">
    <property type="entry name" value="PRC_RimM"/>
</dbReference>
<evidence type="ECO:0000256" key="5">
    <source>
        <dbReference type="HAMAP-Rule" id="MF_00014"/>
    </source>
</evidence>
<dbReference type="PANTHER" id="PTHR33692:SF1">
    <property type="entry name" value="RIBOSOME MATURATION FACTOR RIMM"/>
    <property type="match status" value="1"/>
</dbReference>
<dbReference type="GO" id="GO:0043022">
    <property type="term" value="F:ribosome binding"/>
    <property type="evidence" value="ECO:0007669"/>
    <property type="project" value="InterPro"/>
</dbReference>
<accession>A0A7M1XI43</accession>
<comment type="function">
    <text evidence="5">An accessory protein needed during the final step in the assembly of 30S ribosomal subunit, possibly for assembly of the head region. Essential for efficient processing of 16S rRNA. May be needed both before and after RbfA during the maturation of 16S rRNA. It has affinity for free ribosomal 30S subunits but not for 70S ribosomes.</text>
</comment>
<dbReference type="AlphaFoldDB" id="A0A7M1XI43"/>
<dbReference type="InterPro" id="IPR002676">
    <property type="entry name" value="RimM_N"/>
</dbReference>
<comment type="subcellular location">
    <subcellularLocation>
        <location evidence="5">Cytoplasm</location>
    </subcellularLocation>
</comment>
<dbReference type="InterPro" id="IPR011033">
    <property type="entry name" value="PRC_barrel-like_sf"/>
</dbReference>
<evidence type="ECO:0000313" key="9">
    <source>
        <dbReference type="Proteomes" id="UP000593591"/>
    </source>
</evidence>
<dbReference type="Pfam" id="PF01782">
    <property type="entry name" value="RimM"/>
    <property type="match status" value="1"/>
</dbReference>
<evidence type="ECO:0000256" key="1">
    <source>
        <dbReference type="ARBA" id="ARBA00022490"/>
    </source>
</evidence>
<evidence type="ECO:0000256" key="3">
    <source>
        <dbReference type="ARBA" id="ARBA00022552"/>
    </source>
</evidence>
<dbReference type="EMBL" id="CP031517">
    <property type="protein sequence ID" value="QOS39176.1"/>
    <property type="molecule type" value="Genomic_DNA"/>
</dbReference>
<reference evidence="8 9" key="1">
    <citation type="submission" date="2018-08" db="EMBL/GenBank/DDBJ databases">
        <title>The first complete genome of Treponema rectale (CHPAT), a commensal spirochete of the bovine rectum.</title>
        <authorList>
            <person name="Staton G.J."/>
            <person name="Clegg S.R."/>
            <person name="Carter S.D."/>
            <person name="Radford A.D."/>
            <person name="Darby A."/>
            <person name="Hall N."/>
            <person name="Birtles R.J."/>
            <person name="Evans N.J."/>
        </authorList>
    </citation>
    <scope>NUCLEOTIDE SEQUENCE [LARGE SCALE GENOMIC DNA]</scope>
    <source>
        <strain evidence="8 9">CHPA</strain>
    </source>
</reference>
<dbReference type="InterPro" id="IPR011961">
    <property type="entry name" value="RimM"/>
</dbReference>
<dbReference type="Gene3D" id="2.30.30.240">
    <property type="entry name" value="PRC-barrel domain"/>
    <property type="match status" value="1"/>
</dbReference>
<sequence length="165" mass="18315">MAKKQIGKIVNFFGLKGQLKVSVTSSSASERFKPGKTILIADATGQEKEYKITSLMIKNDRILAIGIEGYDDINQIQSFIGKEIYQNVRAPKGAYFYDDLIGMNVIDATGKDLGVVDHIEKMPACEYLVIGKTLYIPFLQEKFIASVDKKTKKITLTQLGTEATK</sequence>
<feature type="domain" description="RimM N-terminal" evidence="6">
    <location>
        <begin position="5"/>
        <end position="87"/>
    </location>
</feature>
<dbReference type="GO" id="GO:0005737">
    <property type="term" value="C:cytoplasm"/>
    <property type="evidence" value="ECO:0007669"/>
    <property type="project" value="UniProtKB-SubCell"/>
</dbReference>
<keyword evidence="4 5" id="KW-0143">Chaperone</keyword>
<dbReference type="HAMAP" id="MF_00014">
    <property type="entry name" value="Ribosome_mat_RimM"/>
    <property type="match status" value="1"/>
</dbReference>
<dbReference type="KEGG" id="trc:DYE49_01385"/>
<dbReference type="GO" id="GO:0005840">
    <property type="term" value="C:ribosome"/>
    <property type="evidence" value="ECO:0007669"/>
    <property type="project" value="InterPro"/>
</dbReference>
<dbReference type="PANTHER" id="PTHR33692">
    <property type="entry name" value="RIBOSOME MATURATION FACTOR RIMM"/>
    <property type="match status" value="1"/>
</dbReference>
<name>A0A7M1XI43_9SPIR</name>
<protein>
    <recommendedName>
        <fullName evidence="5">Ribosome maturation factor RimM</fullName>
    </recommendedName>
</protein>
<keyword evidence="1 5" id="KW-0963">Cytoplasm</keyword>
<keyword evidence="2 5" id="KW-0690">Ribosome biogenesis</keyword>
<organism evidence="8 9">
    <name type="scientific">Treponema rectale</name>
    <dbReference type="NCBI Taxonomy" id="744512"/>
    <lineage>
        <taxon>Bacteria</taxon>
        <taxon>Pseudomonadati</taxon>
        <taxon>Spirochaetota</taxon>
        <taxon>Spirochaetia</taxon>
        <taxon>Spirochaetales</taxon>
        <taxon>Treponemataceae</taxon>
        <taxon>Treponema</taxon>
    </lineage>
</organism>
<dbReference type="SUPFAM" id="SSF50447">
    <property type="entry name" value="Translation proteins"/>
    <property type="match status" value="1"/>
</dbReference>
<dbReference type="NCBIfam" id="TIGR02273">
    <property type="entry name" value="16S_RimM"/>
    <property type="match status" value="1"/>
</dbReference>
<dbReference type="SUPFAM" id="SSF50346">
    <property type="entry name" value="PRC-barrel domain"/>
    <property type="match status" value="1"/>
</dbReference>
<dbReference type="Proteomes" id="UP000593591">
    <property type="component" value="Chromosome"/>
</dbReference>
<evidence type="ECO:0000313" key="8">
    <source>
        <dbReference type="EMBL" id="QOS39176.1"/>
    </source>
</evidence>
<evidence type="ECO:0000256" key="2">
    <source>
        <dbReference type="ARBA" id="ARBA00022517"/>
    </source>
</evidence>
<evidence type="ECO:0000259" key="6">
    <source>
        <dbReference type="Pfam" id="PF01782"/>
    </source>
</evidence>
<comment type="domain">
    <text evidence="5">The PRC barrel domain binds ribosomal protein uS19.</text>
</comment>
<dbReference type="GO" id="GO:0006364">
    <property type="term" value="P:rRNA processing"/>
    <property type="evidence" value="ECO:0007669"/>
    <property type="project" value="UniProtKB-UniRule"/>
</dbReference>
<proteinExistence type="inferred from homology"/>
<dbReference type="Pfam" id="PF24986">
    <property type="entry name" value="PRC_RimM"/>
    <property type="match status" value="1"/>
</dbReference>
<dbReference type="Gene3D" id="2.40.30.60">
    <property type="entry name" value="RimM"/>
    <property type="match status" value="1"/>
</dbReference>
<dbReference type="GO" id="GO:0042274">
    <property type="term" value="P:ribosomal small subunit biogenesis"/>
    <property type="evidence" value="ECO:0007669"/>
    <property type="project" value="UniProtKB-UniRule"/>
</dbReference>
<feature type="domain" description="Ribosome maturation factor RimM PRC barrel" evidence="7">
    <location>
        <begin position="98"/>
        <end position="157"/>
    </location>
</feature>
<evidence type="ECO:0000259" key="7">
    <source>
        <dbReference type="Pfam" id="PF24986"/>
    </source>
</evidence>
<keyword evidence="3 5" id="KW-0698">rRNA processing</keyword>
<dbReference type="InterPro" id="IPR009000">
    <property type="entry name" value="Transl_B-barrel_sf"/>
</dbReference>
<gene>
    <name evidence="5 8" type="primary">rimM</name>
    <name evidence="8" type="ORF">DYE49_01385</name>
</gene>
<comment type="subunit">
    <text evidence="5">Binds ribosomal protein uS19.</text>
</comment>
<evidence type="ECO:0000256" key="4">
    <source>
        <dbReference type="ARBA" id="ARBA00023186"/>
    </source>
</evidence>
<comment type="similarity">
    <text evidence="5">Belongs to the RimM family.</text>
</comment>
<dbReference type="InterPro" id="IPR036976">
    <property type="entry name" value="RimM_N_sf"/>
</dbReference>